<dbReference type="Gene3D" id="1.20.1250.20">
    <property type="entry name" value="MFS general substrate transporter like domains"/>
    <property type="match status" value="2"/>
</dbReference>
<evidence type="ECO:0000313" key="6">
    <source>
        <dbReference type="Proteomes" id="UP000254571"/>
    </source>
</evidence>
<dbReference type="EMBL" id="UGMX01000002">
    <property type="protein sequence ID" value="STW05435.1"/>
    <property type="molecule type" value="Genomic_DNA"/>
</dbReference>
<organism evidence="3 5">
    <name type="scientific">Klebsiella grimontii</name>
    <dbReference type="NCBI Taxonomy" id="2058152"/>
    <lineage>
        <taxon>Bacteria</taxon>
        <taxon>Pseudomonadati</taxon>
        <taxon>Pseudomonadota</taxon>
        <taxon>Gammaproteobacteria</taxon>
        <taxon>Enterobacterales</taxon>
        <taxon>Enterobacteriaceae</taxon>
        <taxon>Klebsiella/Raoultella group</taxon>
        <taxon>Klebsiella</taxon>
    </lineage>
</organism>
<dbReference type="SUPFAM" id="SSF103473">
    <property type="entry name" value="MFS general substrate transporter"/>
    <property type="match status" value="1"/>
</dbReference>
<proteinExistence type="inferred from homology"/>
<reference evidence="5" key="2">
    <citation type="submission" date="2017-08" db="EMBL/GenBank/DDBJ databases">
        <authorList>
            <person name="Brisse S."/>
        </authorList>
    </citation>
    <scope>NUCLEOTIDE SEQUENCE [LARGE SCALE GENOMIC DNA]</scope>
    <source>
        <strain evidence="5">06D021</strain>
    </source>
</reference>
<comment type="similarity">
    <text evidence="1">Belongs to the sodium:galactoside symporter (TC 2.A.2) family.</text>
</comment>
<keyword evidence="2" id="KW-1133">Transmembrane helix</keyword>
<feature type="transmembrane region" description="Helical" evidence="2">
    <location>
        <begin position="302"/>
        <end position="321"/>
    </location>
</feature>
<feature type="transmembrane region" description="Helical" evidence="2">
    <location>
        <begin position="86"/>
        <end position="103"/>
    </location>
</feature>
<dbReference type="InterPro" id="IPR039672">
    <property type="entry name" value="MFS_2"/>
</dbReference>
<dbReference type="AlphaFoldDB" id="A0A285B7H3"/>
<keyword evidence="2" id="KW-0472">Membrane</keyword>
<dbReference type="EMBL" id="FZTC01000022">
    <property type="protein sequence ID" value="SNU36872.1"/>
    <property type="molecule type" value="Genomic_DNA"/>
</dbReference>
<dbReference type="CDD" id="cd17332">
    <property type="entry name" value="MFS_MelB_like"/>
    <property type="match status" value="1"/>
</dbReference>
<dbReference type="GO" id="GO:0005886">
    <property type="term" value="C:plasma membrane"/>
    <property type="evidence" value="ECO:0007669"/>
    <property type="project" value="TreeGrafter"/>
</dbReference>
<evidence type="ECO:0000256" key="1">
    <source>
        <dbReference type="ARBA" id="ARBA00009617"/>
    </source>
</evidence>
<dbReference type="InterPro" id="IPR036259">
    <property type="entry name" value="MFS_trans_sf"/>
</dbReference>
<sequence length="504" mass="56339">MTRTVTAPREVKTRNILCWGMGDIFGSGAMTITGLWLLYFYIEVAGLSPAAAASIFAIAKIWDGITDPIMGYITDNIRTRWGRRRLFFIIGAPLSFCFALMWVSGFGYAWYLGTYLLFSTVFTLLMVPYDTLPAEMTSRYDLRSKMSGARMLFAQATAFLSALIPGQILAHVADKSQAFLYIGLVFSVLFALPWIFVWRGTWERENLPPPSAQRGMGKTLISLYREMASTFRLRTFRIHIMMYVGGAVALDIFGSLFMHYLTYVLQVGASLASQAMSLMTLFQFFAIPFFTWLCIRIGNGNAYKLAIGLIMCALLWFSQLSASISHLSWLLLGGAIVMGIARGGTYLIPWNVYNFLPDVDEAYTGVRREGIYAGVMMLTRKFSQALALFIVGLALEAFGFTKGAESQDAAALNGIWWVFLIGPGLLTLLAMYGAFRFRLSQECHQTLTCELERLRSGGKPEDASTQVRQTVELLTGHPHMNTHWQHIAETTTQGNHYVAENKPS</sequence>
<reference evidence="3" key="1">
    <citation type="submission" date="2017-08" db="EMBL/GenBank/DDBJ databases">
        <authorList>
            <person name="de Groot N.N."/>
        </authorList>
    </citation>
    <scope>NUCLEOTIDE SEQUENCE [LARGE SCALE GENOMIC DNA]</scope>
    <source>
        <strain evidence="3">06D021</strain>
    </source>
</reference>
<feature type="transmembrane region" description="Helical" evidence="2">
    <location>
        <begin position="47"/>
        <end position="65"/>
    </location>
</feature>
<dbReference type="Pfam" id="PF13347">
    <property type="entry name" value="MFS_2"/>
    <property type="match status" value="1"/>
</dbReference>
<dbReference type="GO" id="GO:0015293">
    <property type="term" value="F:symporter activity"/>
    <property type="evidence" value="ECO:0007669"/>
    <property type="project" value="InterPro"/>
</dbReference>
<evidence type="ECO:0000313" key="3">
    <source>
        <dbReference type="EMBL" id="SNU36872.1"/>
    </source>
</evidence>
<gene>
    <name evidence="4" type="primary">melB</name>
    <name evidence="3" type="ORF">KOSB73_290359</name>
    <name evidence="4" type="ORF">NCTC9149_01822</name>
</gene>
<feature type="transmembrane region" description="Helical" evidence="2">
    <location>
        <begin position="275"/>
        <end position="295"/>
    </location>
</feature>
<feature type="transmembrane region" description="Helical" evidence="2">
    <location>
        <begin position="327"/>
        <end position="348"/>
    </location>
</feature>
<evidence type="ECO:0000256" key="2">
    <source>
        <dbReference type="SAM" id="Phobius"/>
    </source>
</evidence>
<dbReference type="Proteomes" id="UP000220639">
    <property type="component" value="Unassembled WGS sequence"/>
</dbReference>
<feature type="transmembrane region" description="Helical" evidence="2">
    <location>
        <begin position="16"/>
        <end position="41"/>
    </location>
</feature>
<reference evidence="4 6" key="3">
    <citation type="submission" date="2018-06" db="EMBL/GenBank/DDBJ databases">
        <authorList>
            <consortium name="Pathogen Informatics"/>
            <person name="Doyle S."/>
        </authorList>
    </citation>
    <scope>NUCLEOTIDE SEQUENCE [LARGE SCALE GENOMIC DNA]</scope>
    <source>
        <strain evidence="4 6">NCTC9149</strain>
    </source>
</reference>
<name>A0A285B7H3_9ENTR</name>
<feature type="transmembrane region" description="Helical" evidence="2">
    <location>
        <begin position="109"/>
        <end position="132"/>
    </location>
</feature>
<evidence type="ECO:0000313" key="4">
    <source>
        <dbReference type="EMBL" id="STW05435.1"/>
    </source>
</evidence>
<accession>A0A285B7H3</accession>
<feature type="transmembrane region" description="Helical" evidence="2">
    <location>
        <begin position="415"/>
        <end position="435"/>
    </location>
</feature>
<feature type="transmembrane region" description="Helical" evidence="2">
    <location>
        <begin position="240"/>
        <end position="263"/>
    </location>
</feature>
<dbReference type="PANTHER" id="PTHR11328">
    <property type="entry name" value="MAJOR FACILITATOR SUPERFAMILY DOMAIN-CONTAINING PROTEIN"/>
    <property type="match status" value="1"/>
</dbReference>
<dbReference type="Proteomes" id="UP000254571">
    <property type="component" value="Unassembled WGS sequence"/>
</dbReference>
<protein>
    <submittedName>
        <fullName evidence="4">Rhamnogalacturonide transporter RhiT</fullName>
    </submittedName>
    <submittedName>
        <fullName evidence="3">Transporter, major facilitator family protein</fullName>
    </submittedName>
</protein>
<feature type="transmembrane region" description="Helical" evidence="2">
    <location>
        <begin position="178"/>
        <end position="198"/>
    </location>
</feature>
<feature type="transmembrane region" description="Helical" evidence="2">
    <location>
        <begin position="152"/>
        <end position="172"/>
    </location>
</feature>
<feature type="transmembrane region" description="Helical" evidence="2">
    <location>
        <begin position="385"/>
        <end position="403"/>
    </location>
</feature>
<keyword evidence="2" id="KW-0812">Transmembrane</keyword>
<evidence type="ECO:0000313" key="5">
    <source>
        <dbReference type="Proteomes" id="UP000220639"/>
    </source>
</evidence>
<dbReference type="PANTHER" id="PTHR11328:SF24">
    <property type="entry name" value="MAJOR FACILITATOR SUPERFAMILY (MFS) PROFILE DOMAIN-CONTAINING PROTEIN"/>
    <property type="match status" value="1"/>
</dbReference>
<dbReference type="GO" id="GO:0008643">
    <property type="term" value="P:carbohydrate transport"/>
    <property type="evidence" value="ECO:0007669"/>
    <property type="project" value="InterPro"/>
</dbReference>